<dbReference type="OMA" id="HKKMHGV"/>
<evidence type="ECO:0000313" key="5">
    <source>
        <dbReference type="EMBL" id="CCD23592.1"/>
    </source>
</evidence>
<dbReference type="InterPro" id="IPR015424">
    <property type="entry name" value="PyrdxlP-dep_Trfase"/>
</dbReference>
<dbReference type="Pfam" id="PF01053">
    <property type="entry name" value="Cys_Met_Meta_PP"/>
    <property type="match status" value="1"/>
</dbReference>
<dbReference type="GO" id="GO:0016846">
    <property type="term" value="F:carbon-sulfur lyase activity"/>
    <property type="evidence" value="ECO:0007669"/>
    <property type="project" value="TreeGrafter"/>
</dbReference>
<evidence type="ECO:0000256" key="3">
    <source>
        <dbReference type="PIRSR" id="PIRSR001434-2"/>
    </source>
</evidence>
<dbReference type="PIRSF" id="PIRSF001434">
    <property type="entry name" value="CGS"/>
    <property type="match status" value="1"/>
</dbReference>
<dbReference type="FunFam" id="3.90.1150.10:FF:000066">
    <property type="entry name" value="Putative cystathionine beta-lyase"/>
    <property type="match status" value="1"/>
</dbReference>
<dbReference type="FunFam" id="3.40.640.10:FF:000072">
    <property type="entry name" value="Putative cystathionine beta-lyase"/>
    <property type="match status" value="1"/>
</dbReference>
<dbReference type="InterPro" id="IPR054542">
    <property type="entry name" value="Cys_met_metab_PP"/>
</dbReference>
<protein>
    <recommendedName>
        <fullName evidence="7">Cystathionine gamma-synthase</fullName>
    </recommendedName>
</protein>
<organism evidence="5 6">
    <name type="scientific">Naumovozyma dairenensis (strain ATCC 10597 / BCRC 20456 / CBS 421 / NBRC 0211 / NRRL Y-12639)</name>
    <name type="common">Saccharomyces dairenensis</name>
    <dbReference type="NCBI Taxonomy" id="1071378"/>
    <lineage>
        <taxon>Eukaryota</taxon>
        <taxon>Fungi</taxon>
        <taxon>Dikarya</taxon>
        <taxon>Ascomycota</taxon>
        <taxon>Saccharomycotina</taxon>
        <taxon>Saccharomycetes</taxon>
        <taxon>Saccharomycetales</taxon>
        <taxon>Saccharomycetaceae</taxon>
        <taxon>Naumovozyma</taxon>
    </lineage>
</organism>
<evidence type="ECO:0000256" key="4">
    <source>
        <dbReference type="RuleBase" id="RU362118"/>
    </source>
</evidence>
<evidence type="ECO:0000256" key="2">
    <source>
        <dbReference type="ARBA" id="ARBA00022898"/>
    </source>
</evidence>
<comment type="similarity">
    <text evidence="4">Belongs to the trans-sulfuration enzymes family.</text>
</comment>
<dbReference type="InterPro" id="IPR015422">
    <property type="entry name" value="PyrdxlP-dep_Trfase_small"/>
</dbReference>
<dbReference type="InterPro" id="IPR015421">
    <property type="entry name" value="PyrdxlP-dep_Trfase_major"/>
</dbReference>
<dbReference type="GO" id="GO:0005737">
    <property type="term" value="C:cytoplasm"/>
    <property type="evidence" value="ECO:0007669"/>
    <property type="project" value="EnsemblFungi"/>
</dbReference>
<dbReference type="GO" id="GO:0005634">
    <property type="term" value="C:nucleus"/>
    <property type="evidence" value="ECO:0007669"/>
    <property type="project" value="EnsemblFungi"/>
</dbReference>
<reference evidence="5 6" key="1">
    <citation type="journal article" date="2011" name="Proc. Natl. Acad. Sci. U.S.A.">
        <title>Evolutionary erosion of yeast sex chromosomes by mating-type switching accidents.</title>
        <authorList>
            <person name="Gordon J.L."/>
            <person name="Armisen D."/>
            <person name="Proux-Wera E."/>
            <person name="Oheigeartaigh S.S."/>
            <person name="Byrne K.P."/>
            <person name="Wolfe K.H."/>
        </authorList>
    </citation>
    <scope>NUCLEOTIDE SEQUENCE [LARGE SCALE GENOMIC DNA]</scope>
    <source>
        <strain evidence="6">ATCC 10597 / BCRC 20456 / CBS 421 / NBRC 0211 / NRRL Y-12639</strain>
    </source>
</reference>
<evidence type="ECO:0000313" key="6">
    <source>
        <dbReference type="Proteomes" id="UP000000689"/>
    </source>
</evidence>
<dbReference type="STRING" id="1071378.G0W731"/>
<dbReference type="Gene3D" id="3.90.1150.10">
    <property type="entry name" value="Aspartate Aminotransferase, domain 1"/>
    <property type="match status" value="1"/>
</dbReference>
<proteinExistence type="inferred from homology"/>
<dbReference type="eggNOG" id="KOG0053">
    <property type="taxonomic scope" value="Eukaryota"/>
</dbReference>
<name>G0W731_NAUDC</name>
<dbReference type="AlphaFoldDB" id="G0W731"/>
<dbReference type="OrthoDB" id="3512640at2759"/>
<keyword evidence="6" id="KW-1185">Reference proteome</keyword>
<dbReference type="GO" id="GO:0019346">
    <property type="term" value="P:transsulfuration"/>
    <property type="evidence" value="ECO:0007669"/>
    <property type="project" value="InterPro"/>
</dbReference>
<dbReference type="PANTHER" id="PTHR11808">
    <property type="entry name" value="TRANS-SULFURATION ENZYME FAMILY MEMBER"/>
    <property type="match status" value="1"/>
</dbReference>
<dbReference type="EMBL" id="HE580268">
    <property type="protein sequence ID" value="CCD23592.1"/>
    <property type="molecule type" value="Genomic_DNA"/>
</dbReference>
<feature type="modified residue" description="N6-(pyridoxal phosphate)lysine" evidence="3">
    <location>
        <position position="198"/>
    </location>
</feature>
<keyword evidence="2 3" id="KW-0663">Pyridoxal phosphate</keyword>
<dbReference type="RefSeq" id="XP_003668835.1">
    <property type="nucleotide sequence ID" value="XM_003668787.1"/>
</dbReference>
<dbReference type="InterPro" id="IPR000277">
    <property type="entry name" value="Cys/Met-Metab_PyrdxlP-dep_enz"/>
</dbReference>
<comment type="cofactor">
    <cofactor evidence="1 4">
        <name>pyridoxal 5'-phosphate</name>
        <dbReference type="ChEBI" id="CHEBI:597326"/>
    </cofactor>
</comment>
<dbReference type="Gene3D" id="3.40.640.10">
    <property type="entry name" value="Type I PLP-dependent aspartate aminotransferase-like (Major domain)"/>
    <property type="match status" value="1"/>
</dbReference>
<dbReference type="PANTHER" id="PTHR11808:SF35">
    <property type="entry name" value="CYSTATHIONINE GAMMA-SYNTHASE (AFU_ORTHOLOGUE AFUA_7G01590)"/>
    <property type="match status" value="1"/>
</dbReference>
<sequence>MAHLSTALIHSDDKDNRVSDVAPPINVTTTFRYDNDDLVPWTERENLDFMEKTPIYSRLAHPNSTRLESIFSEILDGHAVIYSSGLAAFFAAMIHYNPKRIFIGQSYHGVRAIANILTRNFQTKQHTLDEIEQFAQPGDIVHLETPVNPFGTSLDLEDFAKKAHEKGALLLVDSTFAPPPLQNVWDFNVDIIMHSATKYFGGHSDLLSGVLVVKEEAVARQLRDDRIYLGTNVANLESFMLLRSLRTFEMRMLKQSENATKIVSFLDSNRDKYDKVLKSITHSSLQKESFVKKQLKGGYGPVFSISLMNKEQCKKFPPMLKYFHHATSLGGIESLVEWRAMTDPYIEQTLIRVSIGCENADDLIQDLANALETLQKESSN</sequence>
<dbReference type="GeneID" id="11498262"/>
<dbReference type="SUPFAM" id="SSF53383">
    <property type="entry name" value="PLP-dependent transferases"/>
    <property type="match status" value="1"/>
</dbReference>
<dbReference type="KEGG" id="ndi:NDAI_0B05590"/>
<gene>
    <name evidence="5" type="primary">NDAI0B05590</name>
    <name evidence="5" type="ordered locus">NDAI_0B05590</name>
</gene>
<dbReference type="GO" id="GO:0030170">
    <property type="term" value="F:pyridoxal phosphate binding"/>
    <property type="evidence" value="ECO:0007669"/>
    <property type="project" value="InterPro"/>
</dbReference>
<evidence type="ECO:0000256" key="1">
    <source>
        <dbReference type="ARBA" id="ARBA00001933"/>
    </source>
</evidence>
<dbReference type="HOGENOM" id="CLU_018986_3_0_1"/>
<accession>G0W731</accession>
<dbReference type="Proteomes" id="UP000000689">
    <property type="component" value="Chromosome 2"/>
</dbReference>
<evidence type="ECO:0008006" key="7">
    <source>
        <dbReference type="Google" id="ProtNLM"/>
    </source>
</evidence>
<dbReference type="PROSITE" id="PS00868">
    <property type="entry name" value="CYS_MET_METAB_PP"/>
    <property type="match status" value="1"/>
</dbReference>